<organism evidence="1 2">
    <name type="scientific">Methermicoccus shengliensis</name>
    <dbReference type="NCBI Taxonomy" id="660064"/>
    <lineage>
        <taxon>Archaea</taxon>
        <taxon>Methanobacteriati</taxon>
        <taxon>Methanobacteriota</taxon>
        <taxon>Stenosarchaea group</taxon>
        <taxon>Methanomicrobia</taxon>
        <taxon>Methanosarcinales</taxon>
        <taxon>Methermicoccaceae</taxon>
        <taxon>Methermicoccus</taxon>
    </lineage>
</organism>
<dbReference type="PANTHER" id="PTHR37029">
    <property type="entry name" value="SSR1768 PROTEIN"/>
    <property type="match status" value="1"/>
</dbReference>
<protein>
    <submittedName>
        <fullName evidence="1">DUF2283 domain-containing protein</fullName>
    </submittedName>
</protein>
<gene>
    <name evidence="1" type="ORF">HA299_01170</name>
</gene>
<dbReference type="RefSeq" id="WP_042686289.1">
    <property type="nucleotide sequence ID" value="NZ_DUIH01000004.1"/>
</dbReference>
<proteinExistence type="predicted"/>
<dbReference type="InterPro" id="IPR019270">
    <property type="entry name" value="DUF2283"/>
</dbReference>
<dbReference type="AlphaFoldDB" id="A0A832RW56"/>
<evidence type="ECO:0000313" key="1">
    <source>
        <dbReference type="EMBL" id="HIH69222.1"/>
    </source>
</evidence>
<reference evidence="1" key="1">
    <citation type="journal article" date="2020" name="bioRxiv">
        <title>A rank-normalized archaeal taxonomy based on genome phylogeny resolves widespread incomplete and uneven classifications.</title>
        <authorList>
            <person name="Rinke C."/>
            <person name="Chuvochina M."/>
            <person name="Mussig A.J."/>
            <person name="Chaumeil P.-A."/>
            <person name="Waite D.W."/>
            <person name="Whitman W.B."/>
            <person name="Parks D.H."/>
            <person name="Hugenholtz P."/>
        </authorList>
    </citation>
    <scope>NUCLEOTIDE SEQUENCE</scope>
    <source>
        <strain evidence="1">UBA12518</strain>
    </source>
</reference>
<sequence length="73" mass="8570">MKIKYDREVDILMIELSDEKIDYAEEAGPMITHFTKDNKPVLIEILDASDFLAELTKISKNIYENYRQRGSRC</sequence>
<dbReference type="EMBL" id="DUIH01000004">
    <property type="protein sequence ID" value="HIH69222.1"/>
    <property type="molecule type" value="Genomic_DNA"/>
</dbReference>
<evidence type="ECO:0000313" key="2">
    <source>
        <dbReference type="Proteomes" id="UP000600363"/>
    </source>
</evidence>
<comment type="caution">
    <text evidence="1">The sequence shown here is derived from an EMBL/GenBank/DDBJ whole genome shotgun (WGS) entry which is preliminary data.</text>
</comment>
<dbReference type="Proteomes" id="UP000600363">
    <property type="component" value="Unassembled WGS sequence"/>
</dbReference>
<dbReference type="Pfam" id="PF10049">
    <property type="entry name" value="DUF2283"/>
    <property type="match status" value="1"/>
</dbReference>
<name>A0A832RW56_9EURY</name>
<accession>A0A832RW56</accession>
<dbReference type="PANTHER" id="PTHR37029:SF1">
    <property type="entry name" value="SSR1768 PROTEIN"/>
    <property type="match status" value="1"/>
</dbReference>